<feature type="transmembrane region" description="Helical" evidence="5">
    <location>
        <begin position="501"/>
        <end position="531"/>
    </location>
</feature>
<evidence type="ECO:0000256" key="3">
    <source>
        <dbReference type="ARBA" id="ARBA00022989"/>
    </source>
</evidence>
<comment type="subcellular location">
    <subcellularLocation>
        <location evidence="1">Membrane</location>
        <topology evidence="1">Multi-pass membrane protein</topology>
    </subcellularLocation>
</comment>
<feature type="domain" description="STAS" evidence="6">
    <location>
        <begin position="555"/>
        <end position="709"/>
    </location>
</feature>
<keyword evidence="4 5" id="KW-0472">Membrane</keyword>
<feature type="transmembrane region" description="Helical" evidence="5">
    <location>
        <begin position="207"/>
        <end position="227"/>
    </location>
</feature>
<organism evidence="7 8">
    <name type="scientific">Octopus vulgaris</name>
    <name type="common">Common octopus</name>
    <dbReference type="NCBI Taxonomy" id="6645"/>
    <lineage>
        <taxon>Eukaryota</taxon>
        <taxon>Metazoa</taxon>
        <taxon>Spiralia</taxon>
        <taxon>Lophotrochozoa</taxon>
        <taxon>Mollusca</taxon>
        <taxon>Cephalopoda</taxon>
        <taxon>Coleoidea</taxon>
        <taxon>Octopodiformes</taxon>
        <taxon>Octopoda</taxon>
        <taxon>Incirrata</taxon>
        <taxon>Octopodidae</taxon>
        <taxon>Octopus</taxon>
    </lineage>
</organism>
<feature type="transmembrane region" description="Helical" evidence="5">
    <location>
        <begin position="444"/>
        <end position="462"/>
    </location>
</feature>
<feature type="transmembrane region" description="Helical" evidence="5">
    <location>
        <begin position="286"/>
        <end position="304"/>
    </location>
</feature>
<proteinExistence type="predicted"/>
<accession>A0AA36FCB6</accession>
<dbReference type="GO" id="GO:0016020">
    <property type="term" value="C:membrane"/>
    <property type="evidence" value="ECO:0007669"/>
    <property type="project" value="UniProtKB-SubCell"/>
</dbReference>
<evidence type="ECO:0000259" key="6">
    <source>
        <dbReference type="PROSITE" id="PS50801"/>
    </source>
</evidence>
<evidence type="ECO:0000256" key="5">
    <source>
        <dbReference type="SAM" id="Phobius"/>
    </source>
</evidence>
<dbReference type="InterPro" id="IPR002645">
    <property type="entry name" value="STAS_dom"/>
</dbReference>
<feature type="transmembrane region" description="Helical" evidence="5">
    <location>
        <begin position="469"/>
        <end position="486"/>
    </location>
</feature>
<evidence type="ECO:0000313" key="8">
    <source>
        <dbReference type="Proteomes" id="UP001162480"/>
    </source>
</evidence>
<evidence type="ECO:0000313" key="7">
    <source>
        <dbReference type="EMBL" id="CAI9732337.1"/>
    </source>
</evidence>
<dbReference type="Proteomes" id="UP001162480">
    <property type="component" value="Chromosome 13"/>
</dbReference>
<dbReference type="SUPFAM" id="SSF52091">
    <property type="entry name" value="SpoIIaa-like"/>
    <property type="match status" value="1"/>
</dbReference>
<evidence type="ECO:0000256" key="4">
    <source>
        <dbReference type="ARBA" id="ARBA00023136"/>
    </source>
</evidence>
<evidence type="ECO:0000256" key="2">
    <source>
        <dbReference type="ARBA" id="ARBA00022692"/>
    </source>
</evidence>
<dbReference type="AlphaFoldDB" id="A0AA36FCB6"/>
<dbReference type="CDD" id="cd07042">
    <property type="entry name" value="STAS_SulP_like_sulfate_transporter"/>
    <property type="match status" value="1"/>
</dbReference>
<dbReference type="Pfam" id="PF00916">
    <property type="entry name" value="Sulfate_transp"/>
    <property type="match status" value="1"/>
</dbReference>
<reference evidence="7" key="1">
    <citation type="submission" date="2023-08" db="EMBL/GenBank/DDBJ databases">
        <authorList>
            <person name="Alioto T."/>
            <person name="Alioto T."/>
            <person name="Gomez Garrido J."/>
        </authorList>
    </citation>
    <scope>NUCLEOTIDE SEQUENCE</scope>
</reference>
<dbReference type="NCBIfam" id="TIGR00815">
    <property type="entry name" value="sulP"/>
    <property type="match status" value="1"/>
</dbReference>
<dbReference type="PANTHER" id="PTHR11814">
    <property type="entry name" value="SULFATE TRANSPORTER"/>
    <property type="match status" value="1"/>
</dbReference>
<feature type="transmembrane region" description="Helical" evidence="5">
    <location>
        <begin position="113"/>
        <end position="138"/>
    </location>
</feature>
<dbReference type="InterPro" id="IPR011547">
    <property type="entry name" value="SLC26A/SulP_dom"/>
</dbReference>
<protein>
    <submittedName>
        <fullName evidence="7">Solute carrier family 26 member 10-like isoform X1</fullName>
    </submittedName>
</protein>
<keyword evidence="3 5" id="KW-1133">Transmembrane helix</keyword>
<dbReference type="Gene3D" id="3.30.750.24">
    <property type="entry name" value="STAS domain"/>
    <property type="match status" value="1"/>
</dbReference>
<evidence type="ECO:0000256" key="1">
    <source>
        <dbReference type="ARBA" id="ARBA00004141"/>
    </source>
</evidence>
<dbReference type="GO" id="GO:0055085">
    <property type="term" value="P:transmembrane transport"/>
    <property type="evidence" value="ECO:0007669"/>
    <property type="project" value="InterPro"/>
</dbReference>
<dbReference type="Pfam" id="PF01740">
    <property type="entry name" value="STAS"/>
    <property type="match status" value="1"/>
</dbReference>
<dbReference type="EMBL" id="OX597826">
    <property type="protein sequence ID" value="CAI9732337.1"/>
    <property type="molecule type" value="Genomic_DNA"/>
</dbReference>
<feature type="transmembrane region" description="Helical" evidence="5">
    <location>
        <begin position="366"/>
        <end position="387"/>
    </location>
</feature>
<keyword evidence="8" id="KW-1185">Reference proteome</keyword>
<sequence length="740" mass="82444">MCDSNTELNSLKVNGGVSEPNPLIEIRRPAYNIIGFREKFRKSKPPEKTFKECVAQQVRSCTSCSKERCKQILTDTFPFLRILKKYNVKTDLPNDLVSGLTVGIMQLPQGMAYALLADLPPIVGLYVSFFPLLTYFFFGTSRHAAMGTVAVVSLMIGSVVSNIESSESSTSGGALNISLTSEMNTTEQEYSVSSDAFDEVVMKKIQLAAAITFMAGIAQVIMGFLRMGVVTTYMSECLIGGFTTGAAVHVFSSQVKYVLGLKIKRFGGVFQLLFTYIEIFKNIHRTNLVELGISCICMVIIYLVKTQINQRFKDRLKIPVPIELFVVVTGTLISHYVRLKEKFGIRTVGKIPAGLPPPKVPDFVSAQGYVGDAIVIGIVAFAQSVSLASLMAKKHNYDIDSNKEMKAYGYGNIVGSFFSCYPFAASVSRTSVQDSAGGRTQVASLFSCVLVLIVIIVIGPLFRDLPNCTLSAIIMVALRTMLLQVLELKRLWRLSKYDFSIWLITFLSVVILHVDFGLGIGIIFSVFTVVIRTQRTNLKLIGKIDESEVFRPESEYQISKQYSGIKILYYNASIYFANAEIFVKQVQETSGINPEKVLKRLKKERKSLIGKDENNKSNSQMDIEKRNEHNLNVNIPINYIIVDVSGVNFVDTVGVKILKTLCADYDKIDVKVLFAGVRDPVYTMLELTDFVSEYGDRLYMTILDAIRGIDIPISTYNSEEDPKPEDNLLETMVCQKILDQ</sequence>
<name>A0AA36FCB6_OCTVU</name>
<feature type="transmembrane region" description="Helical" evidence="5">
    <location>
        <begin position="233"/>
        <end position="251"/>
    </location>
</feature>
<gene>
    <name evidence="7" type="ORF">OCTVUL_1B011022</name>
</gene>
<dbReference type="InterPro" id="IPR001902">
    <property type="entry name" value="SLC26A/SulP_fam"/>
</dbReference>
<dbReference type="InterPro" id="IPR036513">
    <property type="entry name" value="STAS_dom_sf"/>
</dbReference>
<keyword evidence="2 5" id="KW-0812">Transmembrane</keyword>
<dbReference type="PROSITE" id="PS50801">
    <property type="entry name" value="STAS"/>
    <property type="match status" value="1"/>
</dbReference>
<feature type="transmembrane region" description="Helical" evidence="5">
    <location>
        <begin position="407"/>
        <end position="424"/>
    </location>
</feature>